<dbReference type="EMBL" id="OU342829">
    <property type="protein sequence ID" value="CAG7580398.1"/>
    <property type="molecule type" value="Genomic_DNA"/>
</dbReference>
<protein>
    <submittedName>
        <fullName evidence="1">Uncharacterized protein</fullName>
    </submittedName>
</protein>
<proteinExistence type="predicted"/>
<evidence type="ECO:0000313" key="1">
    <source>
        <dbReference type="EMBL" id="CAG7580398.1"/>
    </source>
</evidence>
<name>A0A8D9C9Y8_9VIRU</name>
<organism evidence="1">
    <name type="scientific">uncultured marine phage</name>
    <dbReference type="NCBI Taxonomy" id="707152"/>
    <lineage>
        <taxon>Viruses</taxon>
        <taxon>environmental samples</taxon>
    </lineage>
</organism>
<sequence>MTDSDQRFKDDYNKLEEVSVSLNIMIPDSIMFRSQQRLGVIDNSNYVCYTVGYKGEAYLFRCEKLSGHLNDLYDEFSDAGQDILCSNNKLHLEYTSRVNNIECRKLTQEFIIEHGDHFCNYEHNVIFKPIFREKRLKKLLG</sequence>
<gene>
    <name evidence="1" type="ORF">SLAVMIC_00395</name>
</gene>
<accession>A0A8D9C9Y8</accession>
<reference evidence="1" key="1">
    <citation type="submission" date="2021-06" db="EMBL/GenBank/DDBJ databases">
        <authorList>
            <person name="Gannon L."/>
            <person name="Redgwell R T."/>
            <person name="Michniewski S."/>
            <person name="Harrison D C."/>
            <person name="Millard A."/>
        </authorList>
    </citation>
    <scope>NUCLEOTIDE SEQUENCE</scope>
</reference>